<feature type="transmembrane region" description="Helical" evidence="2">
    <location>
        <begin position="45"/>
        <end position="69"/>
    </location>
</feature>
<dbReference type="Proteomes" id="UP000285278">
    <property type="component" value="Unassembled WGS sequence"/>
</dbReference>
<evidence type="ECO:0000313" key="4">
    <source>
        <dbReference type="Proteomes" id="UP000285278"/>
    </source>
</evidence>
<feature type="transmembrane region" description="Helical" evidence="2">
    <location>
        <begin position="75"/>
        <end position="97"/>
    </location>
</feature>
<keyword evidence="2" id="KW-0812">Transmembrane</keyword>
<dbReference type="STRING" id="1451189.CFAL_10485"/>
<dbReference type="RefSeq" id="WP_119665318.1">
    <property type="nucleotide sequence ID" value="NZ_QXJK01000016.1"/>
</dbReference>
<comment type="caution">
    <text evidence="3">The sequence shown here is derived from an EMBL/GenBank/DDBJ whole genome shotgun (WGS) entry which is preliminary data.</text>
</comment>
<feature type="compositionally biased region" description="Basic and acidic residues" evidence="1">
    <location>
        <begin position="1"/>
        <end position="11"/>
    </location>
</feature>
<keyword evidence="4" id="KW-1185">Reference proteome</keyword>
<name>A0A418Q4U3_9CORY</name>
<feature type="region of interest" description="Disordered" evidence="1">
    <location>
        <begin position="1"/>
        <end position="35"/>
    </location>
</feature>
<sequence>MTSEHSEHEQQPDEAPARPVAPAQSAASGDQDQRKKLRSKALRDVLLYGFLRLLLFLVLTVIIHSIVILLGMASYFPLLISMTLALLLALPLSMFMFKKLRLRVTAEVAEWDAGRKAHRAQLRDQVRERLDE</sequence>
<protein>
    <submittedName>
        <fullName evidence="3">DUF4229 domain-containing protein</fullName>
    </submittedName>
</protein>
<dbReference type="OrthoDB" id="4411979at2"/>
<dbReference type="EMBL" id="QXJK01000016">
    <property type="protein sequence ID" value="RIX33416.1"/>
    <property type="molecule type" value="Genomic_DNA"/>
</dbReference>
<evidence type="ECO:0000256" key="2">
    <source>
        <dbReference type="SAM" id="Phobius"/>
    </source>
</evidence>
<accession>A0A418Q4U3</accession>
<evidence type="ECO:0000313" key="3">
    <source>
        <dbReference type="EMBL" id="RIX33416.1"/>
    </source>
</evidence>
<organism evidence="3 4">
    <name type="scientific">Corynebacterium falsenii</name>
    <dbReference type="NCBI Taxonomy" id="108486"/>
    <lineage>
        <taxon>Bacteria</taxon>
        <taxon>Bacillati</taxon>
        <taxon>Actinomycetota</taxon>
        <taxon>Actinomycetes</taxon>
        <taxon>Mycobacteriales</taxon>
        <taxon>Corynebacteriaceae</taxon>
        <taxon>Corynebacterium</taxon>
    </lineage>
</organism>
<proteinExistence type="predicted"/>
<keyword evidence="2" id="KW-0472">Membrane</keyword>
<dbReference type="InterPro" id="IPR025323">
    <property type="entry name" value="DUF4229"/>
</dbReference>
<dbReference type="Pfam" id="PF14012">
    <property type="entry name" value="DUF4229"/>
    <property type="match status" value="1"/>
</dbReference>
<keyword evidence="2" id="KW-1133">Transmembrane helix</keyword>
<reference evidence="3 4" key="1">
    <citation type="submission" date="2018-09" db="EMBL/GenBank/DDBJ databases">
        <title>Optimization and identification of Corynebacterium falsenii FN1-14 from fish paste.</title>
        <authorList>
            <person name="Daroonpunt R."/>
            <person name="Tanasupawat S."/>
        </authorList>
    </citation>
    <scope>NUCLEOTIDE SEQUENCE [LARGE SCALE GENOMIC DNA]</scope>
    <source>
        <strain evidence="3 4">FN1-14</strain>
    </source>
</reference>
<evidence type="ECO:0000256" key="1">
    <source>
        <dbReference type="SAM" id="MobiDB-lite"/>
    </source>
</evidence>
<gene>
    <name evidence="3" type="ORF">D3M95_10635</name>
</gene>
<dbReference type="AlphaFoldDB" id="A0A418Q4U3"/>